<comment type="caution">
    <text evidence="1">The sequence shown here is derived from an EMBL/GenBank/DDBJ whole genome shotgun (WGS) entry which is preliminary data.</text>
</comment>
<dbReference type="Proteomes" id="UP000249135">
    <property type="component" value="Unassembled WGS sequence"/>
</dbReference>
<gene>
    <name evidence="1" type="ORF">DI563_02165</name>
</gene>
<dbReference type="EMBL" id="QFPP01000008">
    <property type="protein sequence ID" value="PZQ77864.1"/>
    <property type="molecule type" value="Genomic_DNA"/>
</dbReference>
<accession>A0A2W5QLP4</accession>
<name>A0A2W5QLP4_VARPD</name>
<proteinExistence type="predicted"/>
<evidence type="ECO:0000313" key="2">
    <source>
        <dbReference type="Proteomes" id="UP000249135"/>
    </source>
</evidence>
<evidence type="ECO:0000313" key="1">
    <source>
        <dbReference type="EMBL" id="PZQ77864.1"/>
    </source>
</evidence>
<sequence>MASRIASTHGSSGDRLLSDAWLRALRPQGSGCAPVLTRSLRFAAGCGLRAGPGVSAVLALMAPRRLRRSCHHQERQCDMQRLRSLHLQRCDPAPGGSLPAEDPSILATAGVGPWHAAMSEDRRWALLCDSAGRNLGEIHRPALSVGPLGRPLTFEQVVRLMSAAPEMHDLVQALAALDETDGDSVASLASLRDRARALLGALR</sequence>
<organism evidence="1 2">
    <name type="scientific">Variovorax paradoxus</name>
    <dbReference type="NCBI Taxonomy" id="34073"/>
    <lineage>
        <taxon>Bacteria</taxon>
        <taxon>Pseudomonadati</taxon>
        <taxon>Pseudomonadota</taxon>
        <taxon>Betaproteobacteria</taxon>
        <taxon>Burkholderiales</taxon>
        <taxon>Comamonadaceae</taxon>
        <taxon>Variovorax</taxon>
    </lineage>
</organism>
<reference evidence="1 2" key="1">
    <citation type="submission" date="2017-08" db="EMBL/GenBank/DDBJ databases">
        <title>Infants hospitalized years apart are colonized by the same room-sourced microbial strains.</title>
        <authorList>
            <person name="Brooks B."/>
            <person name="Olm M.R."/>
            <person name="Firek B.A."/>
            <person name="Baker R."/>
            <person name="Thomas B.C."/>
            <person name="Morowitz M.J."/>
            <person name="Banfield J.F."/>
        </authorList>
    </citation>
    <scope>NUCLEOTIDE SEQUENCE [LARGE SCALE GENOMIC DNA]</scope>
    <source>
        <strain evidence="1">S2_005_003_R2_41</strain>
    </source>
</reference>
<protein>
    <submittedName>
        <fullName evidence="1">Uncharacterized protein</fullName>
    </submittedName>
</protein>
<dbReference type="AlphaFoldDB" id="A0A2W5QLP4"/>